<reference evidence="1" key="1">
    <citation type="submission" date="2018-10" db="EMBL/GenBank/DDBJ databases">
        <title>Effector identification in a new, highly contiguous assembly of the strawberry crown rot pathogen Phytophthora cactorum.</title>
        <authorList>
            <person name="Armitage A.D."/>
            <person name="Nellist C.F."/>
            <person name="Bates H."/>
            <person name="Vickerstaff R.J."/>
            <person name="Harrison R.J."/>
        </authorList>
    </citation>
    <scope>NUCLEOTIDE SEQUENCE</scope>
    <source>
        <strain evidence="1">4040</strain>
    </source>
</reference>
<dbReference type="Proteomes" id="UP000736787">
    <property type="component" value="Unassembled WGS sequence"/>
</dbReference>
<proteinExistence type="predicted"/>
<organism evidence="1 2">
    <name type="scientific">Phytophthora cactorum</name>
    <dbReference type="NCBI Taxonomy" id="29920"/>
    <lineage>
        <taxon>Eukaryota</taxon>
        <taxon>Sar</taxon>
        <taxon>Stramenopiles</taxon>
        <taxon>Oomycota</taxon>
        <taxon>Peronosporomycetes</taxon>
        <taxon>Peronosporales</taxon>
        <taxon>Peronosporaceae</taxon>
        <taxon>Phytophthora</taxon>
    </lineage>
</organism>
<sequence>MSGDVAAAYHNVCTHSECVHLFAGHIPEDNTIVIGLSASFGLS</sequence>
<gene>
    <name evidence="1" type="ORF">PC117_g4933</name>
</gene>
<name>A0A8T1LCP3_9STRA</name>
<accession>A0A8T1LCP3</accession>
<evidence type="ECO:0000313" key="1">
    <source>
        <dbReference type="EMBL" id="KAG2949808.1"/>
    </source>
</evidence>
<dbReference type="EMBL" id="RCMK01000083">
    <property type="protein sequence ID" value="KAG2949808.1"/>
    <property type="molecule type" value="Genomic_DNA"/>
</dbReference>
<protein>
    <submittedName>
        <fullName evidence="1">Uncharacterized protein</fullName>
    </submittedName>
</protein>
<dbReference type="AlphaFoldDB" id="A0A8T1LCP3"/>
<evidence type="ECO:0000313" key="2">
    <source>
        <dbReference type="Proteomes" id="UP000736787"/>
    </source>
</evidence>
<comment type="caution">
    <text evidence="1">The sequence shown here is derived from an EMBL/GenBank/DDBJ whole genome shotgun (WGS) entry which is preliminary data.</text>
</comment>